<reference evidence="2" key="2">
    <citation type="journal article" date="2007" name="Science">
        <title>Draft genome sequence of the sexually transmitted pathogen Trichomonas vaginalis.</title>
        <authorList>
            <person name="Carlton J.M."/>
            <person name="Hirt R.P."/>
            <person name="Silva J.C."/>
            <person name="Delcher A.L."/>
            <person name="Schatz M."/>
            <person name="Zhao Q."/>
            <person name="Wortman J.R."/>
            <person name="Bidwell S.L."/>
            <person name="Alsmark U.C.M."/>
            <person name="Besteiro S."/>
            <person name="Sicheritz-Ponten T."/>
            <person name="Noel C.J."/>
            <person name="Dacks J.B."/>
            <person name="Foster P.G."/>
            <person name="Simillion C."/>
            <person name="Van de Peer Y."/>
            <person name="Miranda-Saavedra D."/>
            <person name="Barton G.J."/>
            <person name="Westrop G.D."/>
            <person name="Mueller S."/>
            <person name="Dessi D."/>
            <person name="Fiori P.L."/>
            <person name="Ren Q."/>
            <person name="Paulsen I."/>
            <person name="Zhang H."/>
            <person name="Bastida-Corcuera F.D."/>
            <person name="Simoes-Barbosa A."/>
            <person name="Brown M.T."/>
            <person name="Hayes R.D."/>
            <person name="Mukherjee M."/>
            <person name="Okumura C.Y."/>
            <person name="Schneider R."/>
            <person name="Smith A.J."/>
            <person name="Vanacova S."/>
            <person name="Villalvazo M."/>
            <person name="Haas B.J."/>
            <person name="Pertea M."/>
            <person name="Feldblyum T.V."/>
            <person name="Utterback T.R."/>
            <person name="Shu C.L."/>
            <person name="Osoegawa K."/>
            <person name="de Jong P.J."/>
            <person name="Hrdy I."/>
            <person name="Horvathova L."/>
            <person name="Zubacova Z."/>
            <person name="Dolezal P."/>
            <person name="Malik S.B."/>
            <person name="Logsdon J.M. Jr."/>
            <person name="Henze K."/>
            <person name="Gupta A."/>
            <person name="Wang C.C."/>
            <person name="Dunne R.L."/>
            <person name="Upcroft J.A."/>
            <person name="Upcroft P."/>
            <person name="White O."/>
            <person name="Salzberg S.L."/>
            <person name="Tang P."/>
            <person name="Chiu C.-H."/>
            <person name="Lee Y.-S."/>
            <person name="Embley T.M."/>
            <person name="Coombs G.H."/>
            <person name="Mottram J.C."/>
            <person name="Tachezy J."/>
            <person name="Fraser-Liggett C.M."/>
            <person name="Johnson P.J."/>
        </authorList>
    </citation>
    <scope>NUCLEOTIDE SEQUENCE [LARGE SCALE GENOMIC DNA]</scope>
    <source>
        <strain evidence="2">G3</strain>
    </source>
</reference>
<evidence type="ECO:0000256" key="1">
    <source>
        <dbReference type="SAM" id="Phobius"/>
    </source>
</evidence>
<dbReference type="AlphaFoldDB" id="A2DSZ2"/>
<gene>
    <name evidence="2" type="ORF">TVAG_348510</name>
</gene>
<dbReference type="InParanoid" id="A2DSZ2"/>
<dbReference type="RefSeq" id="XP_001328764.1">
    <property type="nucleotide sequence ID" value="XM_001328729.1"/>
</dbReference>
<keyword evidence="3" id="KW-1185">Reference proteome</keyword>
<keyword evidence="1" id="KW-0812">Transmembrane</keyword>
<evidence type="ECO:0000313" key="2">
    <source>
        <dbReference type="EMBL" id="EAY16541.1"/>
    </source>
</evidence>
<dbReference type="EMBL" id="DS113241">
    <property type="protein sequence ID" value="EAY16541.1"/>
    <property type="molecule type" value="Genomic_DNA"/>
</dbReference>
<dbReference type="VEuPathDB" id="TrichDB:TVAG_348510"/>
<dbReference type="VEuPathDB" id="TrichDB:TVAGG3_1041170"/>
<reference evidence="2" key="1">
    <citation type="submission" date="2006-10" db="EMBL/GenBank/DDBJ databases">
        <authorList>
            <person name="Amadeo P."/>
            <person name="Zhao Q."/>
            <person name="Wortman J."/>
            <person name="Fraser-Liggett C."/>
            <person name="Carlton J."/>
        </authorList>
    </citation>
    <scope>NUCLEOTIDE SEQUENCE</scope>
    <source>
        <strain evidence="2">G3</strain>
    </source>
</reference>
<protein>
    <submittedName>
        <fullName evidence="2">Uncharacterized protein</fullName>
    </submittedName>
</protein>
<accession>A2DSZ2</accession>
<sequence length="93" mass="10571">MLTYILLAIAAAEVLMVARLIAFLIHKNREDSSEESFVEMSEHVITNLSTEITFTNPLFSMNTTIEDDPFASDFEEHANNDEGYFDNCLCDDE</sequence>
<evidence type="ECO:0000313" key="3">
    <source>
        <dbReference type="Proteomes" id="UP000001542"/>
    </source>
</evidence>
<name>A2DSZ2_TRIV3</name>
<dbReference type="KEGG" id="tva:4774551"/>
<keyword evidence="1" id="KW-0472">Membrane</keyword>
<organism evidence="2 3">
    <name type="scientific">Trichomonas vaginalis (strain ATCC PRA-98 / G3)</name>
    <dbReference type="NCBI Taxonomy" id="412133"/>
    <lineage>
        <taxon>Eukaryota</taxon>
        <taxon>Metamonada</taxon>
        <taxon>Parabasalia</taxon>
        <taxon>Trichomonadida</taxon>
        <taxon>Trichomonadidae</taxon>
        <taxon>Trichomonas</taxon>
    </lineage>
</organism>
<keyword evidence="1" id="KW-1133">Transmembrane helix</keyword>
<dbReference type="Proteomes" id="UP000001542">
    <property type="component" value="Unassembled WGS sequence"/>
</dbReference>
<proteinExistence type="predicted"/>
<feature type="transmembrane region" description="Helical" evidence="1">
    <location>
        <begin position="6"/>
        <end position="25"/>
    </location>
</feature>